<proteinExistence type="predicted"/>
<sequence>MPQIEAFRGVRYDLGHVGGLSNVVAPPYDVIGPELQQELYDKHPNNCVRLILNKDEDTDDDANNRYTRAAKLLKDWQRDQVLFTEGDPAVYVYHQTYEEGGIEYTRRGFMCRVRLERFGEGDIHPHEETHGGAKADRLKLWKACKTNMSQIFGLFPDEENAAQQILEGAIATATPLEATDHLGVVNRIWPVTDVAVISQLQGVMGGKPTYIADGHHRYETACNYRDEVAQAYAAENGGAALPDDHPANYVLMMCVSMSDPGMLVLPTHRLFRNMPEMDSVELVEKLGDSFDHEFGGSGPEEAAAVWGMIDAEQEQGTLALYTAKDQQWTMVRVTEKGRERMAQIASEHSADWQGLGVSLLHRLIVENLLDAPSSAAPKYVRSIEEVIDGLSKGDDTGRDLTGQVGTGGAFNLAAIVMPATLEHIRLISNHGERMPAKSTYFYPKVLSGLVFNPLE</sequence>
<dbReference type="OrthoDB" id="9781616at2"/>
<dbReference type="Pfam" id="PF06245">
    <property type="entry name" value="DUF1015"/>
    <property type="match status" value="1"/>
</dbReference>
<dbReference type="EMBL" id="SIHJ01000001">
    <property type="protein sequence ID" value="TWT38190.1"/>
    <property type="molecule type" value="Genomic_DNA"/>
</dbReference>
<gene>
    <name evidence="1" type="ORF">KOR34_31580</name>
</gene>
<name>A0A5C5VJT4_9BACT</name>
<dbReference type="Proteomes" id="UP000316714">
    <property type="component" value="Unassembled WGS sequence"/>
</dbReference>
<accession>A0A5C5VJT4</accession>
<reference evidence="1 2" key="1">
    <citation type="submission" date="2019-02" db="EMBL/GenBank/DDBJ databases">
        <title>Deep-cultivation of Planctomycetes and their phenomic and genomic characterization uncovers novel biology.</title>
        <authorList>
            <person name="Wiegand S."/>
            <person name="Jogler M."/>
            <person name="Boedeker C."/>
            <person name="Pinto D."/>
            <person name="Vollmers J."/>
            <person name="Rivas-Marin E."/>
            <person name="Kohn T."/>
            <person name="Peeters S.H."/>
            <person name="Heuer A."/>
            <person name="Rast P."/>
            <person name="Oberbeckmann S."/>
            <person name="Bunk B."/>
            <person name="Jeske O."/>
            <person name="Meyerdierks A."/>
            <person name="Storesund J.E."/>
            <person name="Kallscheuer N."/>
            <person name="Luecker S."/>
            <person name="Lage O.M."/>
            <person name="Pohl T."/>
            <person name="Merkel B.J."/>
            <person name="Hornburger P."/>
            <person name="Mueller R.-W."/>
            <person name="Bruemmer F."/>
            <person name="Labrenz M."/>
            <person name="Spormann A.M."/>
            <person name="Op Den Camp H."/>
            <person name="Overmann J."/>
            <person name="Amann R."/>
            <person name="Jetten M.S.M."/>
            <person name="Mascher T."/>
            <person name="Medema M.H."/>
            <person name="Devos D.P."/>
            <person name="Kaster A.-K."/>
            <person name="Ovreas L."/>
            <person name="Rohde M."/>
            <person name="Galperin M.Y."/>
            <person name="Jogler C."/>
        </authorList>
    </citation>
    <scope>NUCLEOTIDE SEQUENCE [LARGE SCALE GENOMIC DNA]</scope>
    <source>
        <strain evidence="1 2">KOR34</strain>
    </source>
</reference>
<dbReference type="AlphaFoldDB" id="A0A5C5VJT4"/>
<keyword evidence="2" id="KW-1185">Reference proteome</keyword>
<evidence type="ECO:0000313" key="1">
    <source>
        <dbReference type="EMBL" id="TWT38190.1"/>
    </source>
</evidence>
<dbReference type="InterPro" id="IPR008323">
    <property type="entry name" value="UCP033563"/>
</dbReference>
<protein>
    <recommendedName>
        <fullName evidence="3">Phosphatase</fullName>
    </recommendedName>
</protein>
<organism evidence="1 2">
    <name type="scientific">Posidoniimonas corsicana</name>
    <dbReference type="NCBI Taxonomy" id="1938618"/>
    <lineage>
        <taxon>Bacteria</taxon>
        <taxon>Pseudomonadati</taxon>
        <taxon>Planctomycetota</taxon>
        <taxon>Planctomycetia</taxon>
        <taxon>Pirellulales</taxon>
        <taxon>Lacipirellulaceae</taxon>
        <taxon>Posidoniimonas</taxon>
    </lineage>
</organism>
<evidence type="ECO:0008006" key="3">
    <source>
        <dbReference type="Google" id="ProtNLM"/>
    </source>
</evidence>
<dbReference type="RefSeq" id="WP_146565534.1">
    <property type="nucleotide sequence ID" value="NZ_SIHJ01000001.1"/>
</dbReference>
<dbReference type="PANTHER" id="PTHR36454:SF1">
    <property type="entry name" value="DUF1015 DOMAIN-CONTAINING PROTEIN"/>
    <property type="match status" value="1"/>
</dbReference>
<evidence type="ECO:0000313" key="2">
    <source>
        <dbReference type="Proteomes" id="UP000316714"/>
    </source>
</evidence>
<dbReference type="PIRSF" id="PIRSF033563">
    <property type="entry name" value="UCP033563"/>
    <property type="match status" value="1"/>
</dbReference>
<dbReference type="PANTHER" id="PTHR36454">
    <property type="entry name" value="LMO2823 PROTEIN"/>
    <property type="match status" value="1"/>
</dbReference>
<comment type="caution">
    <text evidence="1">The sequence shown here is derived from an EMBL/GenBank/DDBJ whole genome shotgun (WGS) entry which is preliminary data.</text>
</comment>